<protein>
    <recommendedName>
        <fullName evidence="4 10">Outer-membrane lipoprotein carrier protein</fullName>
    </recommendedName>
</protein>
<dbReference type="HAMAP" id="MF_00240">
    <property type="entry name" value="LolA"/>
    <property type="match status" value="1"/>
</dbReference>
<dbReference type="EMBL" id="AVCH01000104">
    <property type="protein sequence ID" value="KFN50021.1"/>
    <property type="molecule type" value="Genomic_DNA"/>
</dbReference>
<keyword evidence="6 10" id="KW-0732">Signal</keyword>
<dbReference type="Gene3D" id="2.50.20.10">
    <property type="entry name" value="Lipoprotein localisation LolA/LolB/LppX"/>
    <property type="match status" value="1"/>
</dbReference>
<evidence type="ECO:0000256" key="6">
    <source>
        <dbReference type="ARBA" id="ARBA00022729"/>
    </source>
</evidence>
<dbReference type="RefSeq" id="WP_052385714.1">
    <property type="nucleotide sequence ID" value="NZ_AVCH01000104.1"/>
</dbReference>
<keyword evidence="8 10" id="KW-0653">Protein transport</keyword>
<dbReference type="eggNOG" id="COG2834">
    <property type="taxonomic scope" value="Bacteria"/>
</dbReference>
<comment type="subcellular location">
    <subcellularLocation>
        <location evidence="1 10">Periplasm</location>
    </subcellularLocation>
</comment>
<organism evidence="11 12">
    <name type="scientific">Arenimonas malthae CC-JY-1</name>
    <dbReference type="NCBI Taxonomy" id="1384054"/>
    <lineage>
        <taxon>Bacteria</taxon>
        <taxon>Pseudomonadati</taxon>
        <taxon>Pseudomonadota</taxon>
        <taxon>Gammaproteobacteria</taxon>
        <taxon>Lysobacterales</taxon>
        <taxon>Lysobacteraceae</taxon>
        <taxon>Arenimonas</taxon>
    </lineage>
</organism>
<evidence type="ECO:0000256" key="7">
    <source>
        <dbReference type="ARBA" id="ARBA00022764"/>
    </source>
</evidence>
<evidence type="ECO:0000313" key="12">
    <source>
        <dbReference type="Proteomes" id="UP000029392"/>
    </source>
</evidence>
<comment type="similarity">
    <text evidence="2 10">Belongs to the LolA family.</text>
</comment>
<proteinExistence type="inferred from homology"/>
<dbReference type="PATRIC" id="fig|1384054.3.peg.1025"/>
<name>A0A091BE71_9GAMM</name>
<dbReference type="Proteomes" id="UP000029392">
    <property type="component" value="Unassembled WGS sequence"/>
</dbReference>
<evidence type="ECO:0000256" key="1">
    <source>
        <dbReference type="ARBA" id="ARBA00004418"/>
    </source>
</evidence>
<dbReference type="OrthoDB" id="9787361at2"/>
<dbReference type="PANTHER" id="PTHR35869:SF1">
    <property type="entry name" value="OUTER-MEMBRANE LIPOPROTEIN CARRIER PROTEIN"/>
    <property type="match status" value="1"/>
</dbReference>
<keyword evidence="7 10" id="KW-0574">Periplasm</keyword>
<comment type="caution">
    <text evidence="11">The sequence shown here is derived from an EMBL/GenBank/DDBJ whole genome shotgun (WGS) entry which is preliminary data.</text>
</comment>
<evidence type="ECO:0000313" key="11">
    <source>
        <dbReference type="EMBL" id="KFN50021.1"/>
    </source>
</evidence>
<evidence type="ECO:0000256" key="5">
    <source>
        <dbReference type="ARBA" id="ARBA00022448"/>
    </source>
</evidence>
<sequence length="215" mass="23504" precursor="true">MRLFLTACLLLAAPLAHAGAREKLDAFSGGVQGLSAQFQQRVYDPEGRMTESSSGSVALKAPRQFRWEYTQPFPQLIVADGDHIWIHDPDLEQVNVRNQSYEEQVSPLAVLIDPAELDRQFKVADGGAGQGLEWLELTPRKPDDAPFERARLGFDAAGLATMEMHDGLGQRTEVRFTGWKRNPAFAAGTFAFTPPPGTDVVGEVSEGAEVIPLAE</sequence>
<evidence type="ECO:0000256" key="2">
    <source>
        <dbReference type="ARBA" id="ARBA00007615"/>
    </source>
</evidence>
<keyword evidence="5 10" id="KW-0813">Transport</keyword>
<keyword evidence="9 10" id="KW-0143">Chaperone</keyword>
<evidence type="ECO:0000256" key="4">
    <source>
        <dbReference type="ARBA" id="ARBA00014035"/>
    </source>
</evidence>
<dbReference type="GO" id="GO:0042953">
    <property type="term" value="P:lipoprotein transport"/>
    <property type="evidence" value="ECO:0007669"/>
    <property type="project" value="InterPro"/>
</dbReference>
<evidence type="ECO:0000256" key="8">
    <source>
        <dbReference type="ARBA" id="ARBA00022927"/>
    </source>
</evidence>
<dbReference type="AlphaFoldDB" id="A0A091BE71"/>
<dbReference type="InterPro" id="IPR029046">
    <property type="entry name" value="LolA/LolB/LppX"/>
</dbReference>
<comment type="function">
    <text evidence="10">Participates in the translocation of lipoproteins from the inner membrane to the outer membrane. Only forms a complex with a lipoprotein if the residue after the N-terminal Cys is not an aspartate (The Asp acts as a targeting signal to indicate that the lipoprotein should stay in the inner membrane).</text>
</comment>
<dbReference type="CDD" id="cd16325">
    <property type="entry name" value="LolA"/>
    <property type="match status" value="1"/>
</dbReference>
<dbReference type="InterPro" id="IPR004564">
    <property type="entry name" value="OM_lipoprot_carrier_LolA-like"/>
</dbReference>
<comment type="subunit">
    <text evidence="3 10">Monomer.</text>
</comment>
<dbReference type="Pfam" id="PF03548">
    <property type="entry name" value="LolA"/>
    <property type="match status" value="1"/>
</dbReference>
<evidence type="ECO:0000256" key="3">
    <source>
        <dbReference type="ARBA" id="ARBA00011245"/>
    </source>
</evidence>
<keyword evidence="12" id="KW-1185">Reference proteome</keyword>
<feature type="signal peptide" evidence="10">
    <location>
        <begin position="1"/>
        <end position="18"/>
    </location>
</feature>
<evidence type="ECO:0000256" key="10">
    <source>
        <dbReference type="HAMAP-Rule" id="MF_00240"/>
    </source>
</evidence>
<evidence type="ECO:0000256" key="9">
    <source>
        <dbReference type="ARBA" id="ARBA00023186"/>
    </source>
</evidence>
<accession>A0A091BE71</accession>
<dbReference type="GO" id="GO:0044874">
    <property type="term" value="P:lipoprotein localization to outer membrane"/>
    <property type="evidence" value="ECO:0007669"/>
    <property type="project" value="UniProtKB-UniRule"/>
</dbReference>
<dbReference type="PANTHER" id="PTHR35869">
    <property type="entry name" value="OUTER-MEMBRANE LIPOPROTEIN CARRIER PROTEIN"/>
    <property type="match status" value="1"/>
</dbReference>
<feature type="chain" id="PRO_5008983035" description="Outer-membrane lipoprotein carrier protein" evidence="10">
    <location>
        <begin position="19"/>
        <end position="215"/>
    </location>
</feature>
<dbReference type="SUPFAM" id="SSF89392">
    <property type="entry name" value="Prokaryotic lipoproteins and lipoprotein localization factors"/>
    <property type="match status" value="1"/>
</dbReference>
<dbReference type="GO" id="GO:0030288">
    <property type="term" value="C:outer membrane-bounded periplasmic space"/>
    <property type="evidence" value="ECO:0007669"/>
    <property type="project" value="TreeGrafter"/>
</dbReference>
<gene>
    <name evidence="10" type="primary">lolA</name>
    <name evidence="11" type="ORF">N790_01245</name>
</gene>
<reference evidence="11 12" key="1">
    <citation type="submission" date="2013-09" db="EMBL/GenBank/DDBJ databases">
        <title>Genome sequencing of Arenimonas malthae.</title>
        <authorList>
            <person name="Chen F."/>
            <person name="Wang G."/>
        </authorList>
    </citation>
    <scope>NUCLEOTIDE SEQUENCE [LARGE SCALE GENOMIC DNA]</scope>
    <source>
        <strain evidence="11 12">CC-JY-1</strain>
    </source>
</reference>
<dbReference type="InterPro" id="IPR018323">
    <property type="entry name" value="OM_lipoprot_carrier_LolA_Pbac"/>
</dbReference>
<dbReference type="STRING" id="1384054.N790_01245"/>